<organism evidence="3 4">
    <name type="scientific">Arsenophonus nasoniae</name>
    <name type="common">son-killer infecting Nasonia vitripennis</name>
    <dbReference type="NCBI Taxonomy" id="638"/>
    <lineage>
        <taxon>Bacteria</taxon>
        <taxon>Pseudomonadati</taxon>
        <taxon>Pseudomonadota</taxon>
        <taxon>Gammaproteobacteria</taxon>
        <taxon>Enterobacterales</taxon>
        <taxon>Morganellaceae</taxon>
        <taxon>Arsenophonus</taxon>
    </lineage>
</organism>
<dbReference type="RefSeq" id="WP_026823454.1">
    <property type="nucleotide sequence ID" value="NZ_CP123526.1"/>
</dbReference>
<accession>A0ABY8NVL2</accession>
<dbReference type="Pfam" id="PF07514">
    <property type="entry name" value="TraI_2"/>
    <property type="match status" value="1"/>
</dbReference>
<dbReference type="Proteomes" id="UP001177592">
    <property type="component" value="Plasmid paNv_CAN3"/>
</dbReference>
<dbReference type="CDD" id="cd00077">
    <property type="entry name" value="HDc"/>
    <property type="match status" value="1"/>
</dbReference>
<evidence type="ECO:0000256" key="1">
    <source>
        <dbReference type="SAM" id="MobiDB-lite"/>
    </source>
</evidence>
<evidence type="ECO:0000313" key="4">
    <source>
        <dbReference type="Proteomes" id="UP001177592"/>
    </source>
</evidence>
<feature type="region of interest" description="Disordered" evidence="1">
    <location>
        <begin position="547"/>
        <end position="575"/>
    </location>
</feature>
<dbReference type="SUPFAM" id="SSF109604">
    <property type="entry name" value="HD-domain/PDEase-like"/>
    <property type="match status" value="1"/>
</dbReference>
<keyword evidence="4" id="KW-1185">Reference proteome</keyword>
<geneLocation type="plasmid" evidence="3 4">
    <name>paNv_CAN3</name>
</geneLocation>
<dbReference type="NCBIfam" id="NF041494">
    <property type="entry name" value="MobH"/>
    <property type="match status" value="1"/>
</dbReference>
<keyword evidence="3" id="KW-0614">Plasmid</keyword>
<sequence>MVDNVKSKPSQRKTLWKKISSFFGMAEKESAVDEVLKMPVFSISDQYVLQSGETDIPADTKTQIEKFQMYVGYPPKAKGFPARLSGRQLLAKTQSDMVHQIKKELFMKDGFEKYILPLLVNVADFVHLLPASEHHHHRAQGGLLRHNLEVCYNAIKAMKVIEFDEKENPEQKSLMVFKWRLAVVVTALLHDIGKPVTDYEIWNEEGTLQWNPKGKNIFEWAVENNIDRYYLSWNKNRHNNHKLLASSMIEKIVPYEIIEILQHNSRNVFFKVIDAISTLTPTDAQKRNNALIDLVINADKKSVLEDMKRTSGDAIRSSGTGVSTIQRMVDTMRLLISTNVWKPNVYPSPVWVTTDGVYIFWQKAADNIYERIRELDVFIPQSADSLADIMLTNGLVEEGENGSVYWRVITEKYLIENDLPTKFIEEPPLFMYSLKLKSPETLFSDLLQPIPTTAYVKKASKWIKYEPTAEQIAEELKNVEEDISNTDSTESTPAPEPEKATEIRVVENSKPNSTIVEESNNNENYITEEVTEEVLVKLLCNVGVLEESKSDPDPELTPILANPPHSVPLTTTTPQNNLNLKVTEFKPVTKKTKSPSLLDLSVTLQNQSARSQSTDRRSLSIGEVLEQTDKQNTNKKSPQKKKNKQPAVEEKVAAPQQLTEHPKTKKIFLFNHENPLDEPIEHSSLYKKTPLKYREIFENEISRMEKEELLSLINQNHFLYSEKKAFPQEWILDVALMPRKIQSVVLRSETYCILHKNILIDLYVLTKYSEIRYLLFLSEQEKKIRHNDLLKIIQSHSSSDEQTVLVMHNSDINAASGHLNISKKLFLKLIAIHFESFLYNNKLRVNKKDE</sequence>
<protein>
    <submittedName>
        <fullName evidence="3">MobH family relaxase</fullName>
    </submittedName>
</protein>
<reference evidence="3" key="1">
    <citation type="submission" date="2023-04" db="EMBL/GenBank/DDBJ databases">
        <title>Genome dynamics across the evolutionary transition to endosymbiosis.</title>
        <authorList>
            <person name="Siozios S."/>
            <person name="Nadal-Jimenez P."/>
            <person name="Azagi T."/>
            <person name="Sprong H."/>
            <person name="Frost C.L."/>
            <person name="Parratt S.R."/>
            <person name="Taylor G."/>
            <person name="Brettell L."/>
            <person name="Lew K.C."/>
            <person name="Croft L."/>
            <person name="King K.C."/>
            <person name="Brockhurst M.A."/>
            <person name="Hypsa V."/>
            <person name="Novakova E."/>
            <person name="Darby A.C."/>
            <person name="Hurst G.D.D."/>
        </authorList>
    </citation>
    <scope>NUCLEOTIDE SEQUENCE</scope>
    <source>
        <strain evidence="3">ANv_CAN</strain>
        <plasmid evidence="3">paNv_CAN3</plasmid>
    </source>
</reference>
<evidence type="ECO:0000259" key="2">
    <source>
        <dbReference type="Pfam" id="PF07514"/>
    </source>
</evidence>
<dbReference type="InterPro" id="IPR003607">
    <property type="entry name" value="HD/PDEase_dom"/>
</dbReference>
<dbReference type="EMBL" id="CP123526">
    <property type="protein sequence ID" value="WGM08400.1"/>
    <property type="molecule type" value="Genomic_DNA"/>
</dbReference>
<dbReference type="InterPro" id="IPR011119">
    <property type="entry name" value="Unchr_helicase_relaxase_TraI"/>
</dbReference>
<feature type="region of interest" description="Disordered" evidence="1">
    <location>
        <begin position="480"/>
        <end position="500"/>
    </location>
</feature>
<feature type="domain" description="Uncharacterised" evidence="2">
    <location>
        <begin position="79"/>
        <end position="405"/>
    </location>
</feature>
<feature type="region of interest" description="Disordered" evidence="1">
    <location>
        <begin position="605"/>
        <end position="657"/>
    </location>
</feature>
<dbReference type="Gene3D" id="1.10.3210.40">
    <property type="match status" value="1"/>
</dbReference>
<proteinExistence type="predicted"/>
<evidence type="ECO:0000313" key="3">
    <source>
        <dbReference type="EMBL" id="WGM08400.1"/>
    </source>
</evidence>
<name>A0ABY8NVL2_9GAMM</name>
<gene>
    <name evidence="3" type="primary">mobH</name>
    <name evidence="3" type="ORF">QE258_23500</name>
</gene>